<accession>A0A0J8FTJ9</accession>
<proteinExistence type="predicted"/>
<dbReference type="OrthoDB" id="6960643at2"/>
<evidence type="ECO:0000313" key="2">
    <source>
        <dbReference type="Proteomes" id="UP000037551"/>
    </source>
</evidence>
<sequence length="65" mass="7119">MSKTKPESLEPIGPGRMFRDTLFTSRTLVFPDGSTAPVSKGRVTASSDEQFALLKAHPDLELVQE</sequence>
<evidence type="ECO:0000313" key="1">
    <source>
        <dbReference type="EMBL" id="KMT53572.1"/>
    </source>
</evidence>
<gene>
    <name evidence="1" type="ORF">ACR52_21245</name>
</gene>
<reference evidence="1 2" key="1">
    <citation type="submission" date="2015-06" db="EMBL/GenBank/DDBJ databases">
        <title>Draft genome sequence of an Antarctic Pseudomonas sp. strain KG01 with full potential for biotechnological applications.</title>
        <authorList>
            <person name="Pavlov M.S."/>
            <person name="Lira F."/>
            <person name="Martinez J.L."/>
            <person name="Marshall S.H."/>
        </authorList>
    </citation>
    <scope>NUCLEOTIDE SEQUENCE [LARGE SCALE GENOMIC DNA]</scope>
    <source>
        <strain evidence="1 2">KG01</strain>
    </source>
</reference>
<dbReference type="Proteomes" id="UP000037551">
    <property type="component" value="Unassembled WGS sequence"/>
</dbReference>
<dbReference type="AlphaFoldDB" id="A0A0J8FTJ9"/>
<dbReference type="EMBL" id="LFMW01000014">
    <property type="protein sequence ID" value="KMT53572.1"/>
    <property type="molecule type" value="Genomic_DNA"/>
</dbReference>
<name>A0A0J8FTJ9_9PSED</name>
<protein>
    <submittedName>
        <fullName evidence="1">Uncharacterized protein</fullName>
    </submittedName>
</protein>
<organism evidence="1 2">
    <name type="scientific">Pseudomonas fildesensis</name>
    <dbReference type="NCBI Taxonomy" id="1674920"/>
    <lineage>
        <taxon>Bacteria</taxon>
        <taxon>Pseudomonadati</taxon>
        <taxon>Pseudomonadota</taxon>
        <taxon>Gammaproteobacteria</taxon>
        <taxon>Pseudomonadales</taxon>
        <taxon>Pseudomonadaceae</taxon>
        <taxon>Pseudomonas</taxon>
    </lineage>
</organism>
<dbReference type="STRING" id="1674920.ACR52_21245"/>
<dbReference type="RefSeq" id="WP_048729102.1">
    <property type="nucleotide sequence ID" value="NZ_LFMW01000014.1"/>
</dbReference>
<comment type="caution">
    <text evidence="1">The sequence shown here is derived from an EMBL/GenBank/DDBJ whole genome shotgun (WGS) entry which is preliminary data.</text>
</comment>
<dbReference type="PATRIC" id="fig|1674920.3.peg.2655"/>
<keyword evidence="2" id="KW-1185">Reference proteome</keyword>